<dbReference type="InterPro" id="IPR036390">
    <property type="entry name" value="WH_DNA-bd_sf"/>
</dbReference>
<dbReference type="OrthoDB" id="362473at2"/>
<dbReference type="PROSITE" id="PS50949">
    <property type="entry name" value="HTH_GNTR"/>
    <property type="match status" value="1"/>
</dbReference>
<keyword evidence="2" id="KW-0238">DNA-binding</keyword>
<dbReference type="EMBL" id="FPAI01000005">
    <property type="protein sequence ID" value="SFS58258.1"/>
    <property type="molecule type" value="Genomic_DNA"/>
</dbReference>
<evidence type="ECO:0000256" key="3">
    <source>
        <dbReference type="ARBA" id="ARBA00023163"/>
    </source>
</evidence>
<accession>A0A1I6R162</accession>
<dbReference type="AlphaFoldDB" id="A0A1I6R162"/>
<reference evidence="6 7" key="1">
    <citation type="submission" date="2016-10" db="EMBL/GenBank/DDBJ databases">
        <authorList>
            <person name="de Groot N.N."/>
        </authorList>
    </citation>
    <scope>NUCLEOTIDE SEQUENCE [LARGE SCALE GENOMIC DNA]</scope>
    <source>
        <strain evidence="6 7">DSM 17074</strain>
    </source>
</reference>
<name>A0A1I6R162_9BACI</name>
<organism evidence="6 7">
    <name type="scientific">Halolactibacillus miurensis</name>
    <dbReference type="NCBI Taxonomy" id="306541"/>
    <lineage>
        <taxon>Bacteria</taxon>
        <taxon>Bacillati</taxon>
        <taxon>Bacillota</taxon>
        <taxon>Bacilli</taxon>
        <taxon>Bacillales</taxon>
        <taxon>Bacillaceae</taxon>
        <taxon>Halolactibacillus</taxon>
    </lineage>
</organism>
<dbReference type="STRING" id="306541.SAMN05421668_1055"/>
<keyword evidence="8" id="KW-1185">Reference proteome</keyword>
<dbReference type="SUPFAM" id="SSF46785">
    <property type="entry name" value="Winged helix' DNA-binding domain"/>
    <property type="match status" value="1"/>
</dbReference>
<keyword evidence="3" id="KW-0804">Transcription</keyword>
<dbReference type="Pfam" id="PF00392">
    <property type="entry name" value="GntR"/>
    <property type="match status" value="1"/>
</dbReference>
<evidence type="ECO:0000256" key="1">
    <source>
        <dbReference type="ARBA" id="ARBA00023015"/>
    </source>
</evidence>
<evidence type="ECO:0000313" key="5">
    <source>
        <dbReference type="EMBL" id="GEM03684.1"/>
    </source>
</evidence>
<dbReference type="RefSeq" id="WP_062321590.1">
    <property type="nucleotide sequence ID" value="NZ_BJWJ01000004.1"/>
</dbReference>
<evidence type="ECO:0000259" key="4">
    <source>
        <dbReference type="PROSITE" id="PS50949"/>
    </source>
</evidence>
<dbReference type="CDD" id="cd07377">
    <property type="entry name" value="WHTH_GntR"/>
    <property type="match status" value="1"/>
</dbReference>
<dbReference type="EMBL" id="BJWJ01000004">
    <property type="protein sequence ID" value="GEM03684.1"/>
    <property type="molecule type" value="Genomic_DNA"/>
</dbReference>
<dbReference type="InterPro" id="IPR000524">
    <property type="entry name" value="Tscrpt_reg_HTH_GntR"/>
</dbReference>
<dbReference type="PANTHER" id="PTHR38445">
    <property type="entry name" value="HTH-TYPE TRANSCRIPTIONAL REPRESSOR YTRA"/>
    <property type="match status" value="1"/>
</dbReference>
<dbReference type="GO" id="GO:0003700">
    <property type="term" value="F:DNA-binding transcription factor activity"/>
    <property type="evidence" value="ECO:0007669"/>
    <property type="project" value="InterPro"/>
</dbReference>
<dbReference type="SMART" id="SM00345">
    <property type="entry name" value="HTH_GNTR"/>
    <property type="match status" value="1"/>
</dbReference>
<sequence>MTELFSEYQSIYRQIADKIKNQILKGDLKKGDKLPSLRAQAVELEVNINTITKGYNILENDGMIEKQRGLGFFVTEDAYVRALTERKQRFQEETLPKLKQELALLNLSEQALLQLLKQIK</sequence>
<dbReference type="InterPro" id="IPR036388">
    <property type="entry name" value="WH-like_DNA-bd_sf"/>
</dbReference>
<dbReference type="GO" id="GO:0003677">
    <property type="term" value="F:DNA binding"/>
    <property type="evidence" value="ECO:0007669"/>
    <property type="project" value="UniProtKB-KW"/>
</dbReference>
<dbReference type="Gene3D" id="1.10.10.10">
    <property type="entry name" value="Winged helix-like DNA-binding domain superfamily/Winged helix DNA-binding domain"/>
    <property type="match status" value="1"/>
</dbReference>
<evidence type="ECO:0000313" key="7">
    <source>
        <dbReference type="Proteomes" id="UP000199139"/>
    </source>
</evidence>
<dbReference type="Proteomes" id="UP000199139">
    <property type="component" value="Unassembled WGS sequence"/>
</dbReference>
<proteinExistence type="predicted"/>
<feature type="domain" description="HTH gntR-type" evidence="4">
    <location>
        <begin position="9"/>
        <end position="77"/>
    </location>
</feature>
<gene>
    <name evidence="5" type="ORF">HMI01_06720</name>
    <name evidence="6" type="ORF">SAMN05421668_1055</name>
</gene>
<protein>
    <submittedName>
        <fullName evidence="6">GntR family transcriptional regulator</fullName>
    </submittedName>
</protein>
<evidence type="ECO:0000313" key="6">
    <source>
        <dbReference type="EMBL" id="SFS58258.1"/>
    </source>
</evidence>
<dbReference type="PANTHER" id="PTHR38445:SF9">
    <property type="entry name" value="HTH-TYPE TRANSCRIPTIONAL REPRESSOR YTRA"/>
    <property type="match status" value="1"/>
</dbReference>
<keyword evidence="1" id="KW-0805">Transcription regulation</keyword>
<dbReference type="Proteomes" id="UP000321773">
    <property type="component" value="Unassembled WGS sequence"/>
</dbReference>
<reference evidence="5 8" key="2">
    <citation type="submission" date="2019-07" db="EMBL/GenBank/DDBJ databases">
        <title>Whole genome shotgun sequence of Halolactibacillus miurensis NBRC 100873.</title>
        <authorList>
            <person name="Hosoyama A."/>
            <person name="Uohara A."/>
            <person name="Ohji S."/>
            <person name="Ichikawa N."/>
        </authorList>
    </citation>
    <scope>NUCLEOTIDE SEQUENCE [LARGE SCALE GENOMIC DNA]</scope>
    <source>
        <strain evidence="5 8">NBRC 100873</strain>
    </source>
</reference>
<evidence type="ECO:0000313" key="8">
    <source>
        <dbReference type="Proteomes" id="UP000321773"/>
    </source>
</evidence>
<evidence type="ECO:0000256" key="2">
    <source>
        <dbReference type="ARBA" id="ARBA00023125"/>
    </source>
</evidence>